<dbReference type="EMBL" id="NMPR01000045">
    <property type="protein sequence ID" value="KAA8632931.1"/>
    <property type="molecule type" value="Genomic_DNA"/>
</dbReference>
<name>A0A8S8ZWM1_SORMA</name>
<accession>A0A8S8ZWM1</accession>
<dbReference type="VEuPathDB" id="FungiDB:SMAC_02071"/>
<dbReference type="AlphaFoldDB" id="A0A8S8ZWM1"/>
<gene>
    <name evidence="2" type="ORF">SMACR_02071</name>
</gene>
<feature type="region of interest" description="Disordered" evidence="1">
    <location>
        <begin position="173"/>
        <end position="221"/>
    </location>
</feature>
<comment type="caution">
    <text evidence="2">The sequence shown here is derived from an EMBL/GenBank/DDBJ whole genome shotgun (WGS) entry which is preliminary data.</text>
</comment>
<dbReference type="PANTHER" id="PTHR35605:SF1">
    <property type="entry name" value="ECP2 EFFECTOR PROTEIN DOMAIN-CONTAINING PROTEIN-RELATED"/>
    <property type="match status" value="1"/>
</dbReference>
<evidence type="ECO:0000313" key="2">
    <source>
        <dbReference type="EMBL" id="KAA8632931.1"/>
    </source>
</evidence>
<evidence type="ECO:0000256" key="1">
    <source>
        <dbReference type="SAM" id="MobiDB-lite"/>
    </source>
</evidence>
<proteinExistence type="predicted"/>
<reference evidence="2 3" key="1">
    <citation type="submission" date="2017-07" db="EMBL/GenBank/DDBJ databases">
        <title>Genome sequence of the Sordaria macrospora wild type strain R19027.</title>
        <authorList>
            <person name="Nowrousian M."/>
            <person name="Teichert I."/>
            <person name="Kueck U."/>
        </authorList>
    </citation>
    <scope>NUCLEOTIDE SEQUENCE [LARGE SCALE GENOMIC DNA]</scope>
    <source>
        <strain evidence="2 3">R19027</strain>
        <tissue evidence="2">Mycelium</tissue>
    </source>
</reference>
<organism evidence="2 3">
    <name type="scientific">Sordaria macrospora</name>
    <dbReference type="NCBI Taxonomy" id="5147"/>
    <lineage>
        <taxon>Eukaryota</taxon>
        <taxon>Fungi</taxon>
        <taxon>Dikarya</taxon>
        <taxon>Ascomycota</taxon>
        <taxon>Pezizomycotina</taxon>
        <taxon>Sordariomycetes</taxon>
        <taxon>Sordariomycetidae</taxon>
        <taxon>Sordariales</taxon>
        <taxon>Sordariaceae</taxon>
        <taxon>Sordaria</taxon>
    </lineage>
</organism>
<evidence type="ECO:0000313" key="3">
    <source>
        <dbReference type="Proteomes" id="UP000433876"/>
    </source>
</evidence>
<sequence>MHISQFLLPLTALLATATAVRLFLSRPLIHSTPLFMATAATIFLFHSHLFPLPLSPSLPSPYLTSPYLSFPLFIRLLYTKTNPHHSHQAPYNLEQDADLIKRLEEAGARARADPNLEARFASAFYPRETSTPLKAVRSSSSSLSSDDTEIEDDLSTLPSLPYPGFNPYNLTLPDPSLYPLPPQNPHGPRNPNTPTPVLDSRNPSPVAEDYNGATPDRDQAKYNGPYTYRTHYCGKPRIPADLAKVQDGEHYLYTLKGKPKIQGTKKKGQGWCVRVSCIGEAAIFVCNDNEHEIELQSYGAIAQAAYFLSGACFTWMGDRNRVAGQVFFGEKFNVAITMNKC</sequence>
<dbReference type="Proteomes" id="UP000433876">
    <property type="component" value="Unassembled WGS sequence"/>
</dbReference>
<dbReference type="PANTHER" id="PTHR35605">
    <property type="entry name" value="ECP2 EFFECTOR PROTEIN DOMAIN-CONTAINING PROTEIN-RELATED"/>
    <property type="match status" value="1"/>
</dbReference>
<protein>
    <submittedName>
        <fullName evidence="2">Uncharacterized protein</fullName>
    </submittedName>
</protein>
<feature type="compositionally biased region" description="Pro residues" evidence="1">
    <location>
        <begin position="176"/>
        <end position="185"/>
    </location>
</feature>
<feature type="region of interest" description="Disordered" evidence="1">
    <location>
        <begin position="134"/>
        <end position="158"/>
    </location>
</feature>